<dbReference type="GO" id="GO:0005737">
    <property type="term" value="C:cytoplasm"/>
    <property type="evidence" value="ECO:0007669"/>
    <property type="project" value="UniProtKB-SubCell"/>
</dbReference>
<dbReference type="PANTHER" id="PTHR14344:SF3">
    <property type="entry name" value="WD REPEAT-CONTAINING PROTEIN 6"/>
    <property type="match status" value="1"/>
</dbReference>
<dbReference type="PROSITE" id="PS50294">
    <property type="entry name" value="WD_REPEATS_REGION"/>
    <property type="match status" value="1"/>
</dbReference>
<dbReference type="Pfam" id="PF00400">
    <property type="entry name" value="WD40"/>
    <property type="match status" value="2"/>
</dbReference>
<dbReference type="InterPro" id="IPR011047">
    <property type="entry name" value="Quinoprotein_ADH-like_sf"/>
</dbReference>
<dbReference type="InterPro" id="IPR019775">
    <property type="entry name" value="WD40_repeat_CS"/>
</dbReference>
<accession>A0A0D2F4S5</accession>
<dbReference type="AlphaFoldDB" id="A0A0D2F4S5"/>
<evidence type="ECO:0000256" key="5">
    <source>
        <dbReference type="ARBA" id="ARBA00022737"/>
    </source>
</evidence>
<evidence type="ECO:0000256" key="1">
    <source>
        <dbReference type="ARBA" id="ARBA00004496"/>
    </source>
</evidence>
<dbReference type="InterPro" id="IPR001680">
    <property type="entry name" value="WD40_rpt"/>
</dbReference>
<sequence length="1208" mass="131560">MPWSLKSQAACLPVSALRLTRVNREWFLFVGQGPHLNVYDLHGFRRLSVQVFQAQPIHGIVTRPGTAPPGNEHIQYVIIWGGAFVRVGRLIAFAENASPQAFKTQVEFAEEFSVRDWIIDAVFAGSSVTMLTAHNVLLDFPIVDKHPEISLDSENAQVIHGPGSFLYSGNLHVATPDLIIVAAGTVFGNILVWTCSRNGTGQEWLVSVKHVFNGHRGSVFGVSISEQFNQVDKPSRLLASCSDDRTVRLWDISDCEHSSPRSDHQVITTTTGFGNAEEGEKFELASAWGHTSRIWGVQFVPRIANDPCSDLLILSRGEDAVCQLWSTETNQRGYLQLRPLCSDRHHVGKNAWSMSLETDGQFMTVVTGGADGQVVSRPFDLLNTSKDFSITLSKTVKEITNTSQALKHYLPINRDSCLATTDQGDLYHMVLRDGGLGFTQLYKSSTRGGLVLCKAAALGLVLVAQQRGGLFALRLDRGNDLLPITLPLGVSILWMRVASSNGSLAPKTCVVASLGNEEALIIWLGLRGDSLEVNHTVLRLPNTFVLTACCYDEMKHILLLGSRAGALAVYPGVSSNSDMVKEPLCLRRVHGTDCVTSIMILEPSPAQTALTDELHILTTGRDGTYAIYGLEVHHFALSTVHISSPAFGPNIEGAYFLPSGASPVSDTHDLILYGFRSTSFVVWNETQQSTILSVECGGAHRSWAYDYCSLSAYGTKMTLSGAGPASDECAESFIWTKAGKFNWHRTRGPGHSIIQTGGHGREIKAIARSSRLIPGAVLIATGAEDTDIRLFAVSSQQQYSTSYLPETQHQARNNSIQSKPVFRSIATLKRHTAGLQHIRFSPSGEYLFSCAGCEEFYVWKITFDVPFIGVGAVLWDMMPKEEDDSDARIMSFDLRDERQQSGASLHHDQEHSRGRGCFTLALAYSNGKTKVLRYNPSTARNQGTFESLQEITYGSFCVMQAFFFSSPVQTRLVSAGTNGFVNISRLDSSLVFHPSKTDFRIQSTSEVMEVHKVHQSSVLSMDIVPVGSTMHFIATGGDDNAIGLTLLTMMPALPLTNGTDGDYSESHQHHVRTIVIPKAHAAAVTGLKIVGVTPTLEGHSITVVSAGNDQRVNLWKVHIGLDQATSSIKQPISAQPGNNKLLDDIQVQRAGGAWTAVADVSGLEVVQDHAVGQPVSLAHEGSMVTGQSGDGCKIMVVGVGMELFSVKW</sequence>
<dbReference type="PROSITE" id="PS50082">
    <property type="entry name" value="WD_REPEATS_2"/>
    <property type="match status" value="1"/>
</dbReference>
<feature type="repeat" description="WD" evidence="7">
    <location>
        <begin position="212"/>
        <end position="253"/>
    </location>
</feature>
<dbReference type="SUPFAM" id="SSF50978">
    <property type="entry name" value="WD40 repeat-like"/>
    <property type="match status" value="1"/>
</dbReference>
<evidence type="ECO:0000256" key="4">
    <source>
        <dbReference type="ARBA" id="ARBA00022694"/>
    </source>
</evidence>
<name>A0A0D2F4S5_9EURO</name>
<comment type="subcellular location">
    <subcellularLocation>
        <location evidence="1">Cytoplasm</location>
    </subcellularLocation>
</comment>
<dbReference type="OrthoDB" id="5594999at2759"/>
<evidence type="ECO:0000256" key="3">
    <source>
        <dbReference type="ARBA" id="ARBA00022574"/>
    </source>
</evidence>
<dbReference type="STRING" id="348802.A0A0D2F4S5"/>
<reference evidence="8 9" key="1">
    <citation type="submission" date="2015-01" db="EMBL/GenBank/DDBJ databases">
        <title>The Genome Sequence of Exophiala xenobiotica CBS118157.</title>
        <authorList>
            <consortium name="The Broad Institute Genomics Platform"/>
            <person name="Cuomo C."/>
            <person name="de Hoog S."/>
            <person name="Gorbushina A."/>
            <person name="Stielow B."/>
            <person name="Teixiera M."/>
            <person name="Abouelleil A."/>
            <person name="Chapman S.B."/>
            <person name="Priest M."/>
            <person name="Young S.K."/>
            <person name="Wortman J."/>
            <person name="Nusbaum C."/>
            <person name="Birren B."/>
        </authorList>
    </citation>
    <scope>NUCLEOTIDE SEQUENCE [LARGE SCALE GENOMIC DNA]</scope>
    <source>
        <strain evidence="8 9">CBS 118157</strain>
    </source>
</reference>
<dbReference type="InterPro" id="IPR036322">
    <property type="entry name" value="WD40_repeat_dom_sf"/>
</dbReference>
<keyword evidence="4" id="KW-0819">tRNA processing</keyword>
<dbReference type="InterPro" id="IPR015943">
    <property type="entry name" value="WD40/YVTN_repeat-like_dom_sf"/>
</dbReference>
<proteinExistence type="inferred from homology"/>
<evidence type="ECO:0000256" key="6">
    <source>
        <dbReference type="ARBA" id="ARBA00038255"/>
    </source>
</evidence>
<keyword evidence="9" id="KW-1185">Reference proteome</keyword>
<dbReference type="PANTHER" id="PTHR14344">
    <property type="entry name" value="WD REPEAT PROTEIN"/>
    <property type="match status" value="1"/>
</dbReference>
<dbReference type="RefSeq" id="XP_013322544.1">
    <property type="nucleotide sequence ID" value="XM_013467090.1"/>
</dbReference>
<dbReference type="SUPFAM" id="SSF50998">
    <property type="entry name" value="Quinoprotein alcohol dehydrogenase-like"/>
    <property type="match status" value="1"/>
</dbReference>
<dbReference type="GeneID" id="25323929"/>
<keyword evidence="5" id="KW-0677">Repeat</keyword>
<gene>
    <name evidence="8" type="ORF">PV05_02021</name>
</gene>
<dbReference type="SMART" id="SM00320">
    <property type="entry name" value="WD40"/>
    <property type="match status" value="5"/>
</dbReference>
<dbReference type="Proteomes" id="UP000054342">
    <property type="component" value="Unassembled WGS sequence"/>
</dbReference>
<keyword evidence="2" id="KW-0963">Cytoplasm</keyword>
<dbReference type="GO" id="GO:0030488">
    <property type="term" value="P:tRNA methylation"/>
    <property type="evidence" value="ECO:0007669"/>
    <property type="project" value="TreeGrafter"/>
</dbReference>
<evidence type="ECO:0000313" key="8">
    <source>
        <dbReference type="EMBL" id="KIW61960.1"/>
    </source>
</evidence>
<keyword evidence="3 7" id="KW-0853">WD repeat</keyword>
<protein>
    <submittedName>
        <fullName evidence="8">Uncharacterized protein</fullName>
    </submittedName>
</protein>
<dbReference type="PROSITE" id="PS00678">
    <property type="entry name" value="WD_REPEATS_1"/>
    <property type="match status" value="1"/>
</dbReference>
<evidence type="ECO:0000256" key="2">
    <source>
        <dbReference type="ARBA" id="ARBA00022490"/>
    </source>
</evidence>
<dbReference type="Gene3D" id="2.130.10.10">
    <property type="entry name" value="YVTN repeat-like/Quinoprotein amine dehydrogenase"/>
    <property type="match status" value="3"/>
</dbReference>
<comment type="similarity">
    <text evidence="6">Belongs to the WD repeat WDR6 family.</text>
</comment>
<organism evidence="8 9">
    <name type="scientific">Exophiala xenobiotica</name>
    <dbReference type="NCBI Taxonomy" id="348802"/>
    <lineage>
        <taxon>Eukaryota</taxon>
        <taxon>Fungi</taxon>
        <taxon>Dikarya</taxon>
        <taxon>Ascomycota</taxon>
        <taxon>Pezizomycotina</taxon>
        <taxon>Eurotiomycetes</taxon>
        <taxon>Chaetothyriomycetidae</taxon>
        <taxon>Chaetothyriales</taxon>
        <taxon>Herpotrichiellaceae</taxon>
        <taxon>Exophiala</taxon>
    </lineage>
</organism>
<dbReference type="InterPro" id="IPR051973">
    <property type="entry name" value="tRNA_Anticodon_Mtase-Reg"/>
</dbReference>
<evidence type="ECO:0000256" key="7">
    <source>
        <dbReference type="PROSITE-ProRule" id="PRU00221"/>
    </source>
</evidence>
<dbReference type="HOGENOM" id="CLU_002615_1_0_1"/>
<evidence type="ECO:0000313" key="9">
    <source>
        <dbReference type="Proteomes" id="UP000054342"/>
    </source>
</evidence>
<dbReference type="EMBL" id="KN847317">
    <property type="protein sequence ID" value="KIW61960.1"/>
    <property type="molecule type" value="Genomic_DNA"/>
</dbReference>